<name>J3NX65_GAET3</name>
<feature type="chain" id="PRO_5015094596" evidence="6">
    <location>
        <begin position="24"/>
        <end position="527"/>
    </location>
</feature>
<dbReference type="InterPro" id="IPR016169">
    <property type="entry name" value="FAD-bd_PCMH_sub2"/>
</dbReference>
<keyword evidence="6" id="KW-0732">Signal</keyword>
<dbReference type="Proteomes" id="UP000006039">
    <property type="component" value="Unassembled WGS sequence"/>
</dbReference>
<protein>
    <submittedName>
        <fullName evidence="8">FAD binding domain-containing protein</fullName>
    </submittedName>
</protein>
<proteinExistence type="inferred from homology"/>
<comment type="similarity">
    <text evidence="1">Belongs to the oxygen-dependent FAD-linked oxidoreductase family.</text>
</comment>
<dbReference type="InterPro" id="IPR050416">
    <property type="entry name" value="FAD-linked_Oxidoreductase"/>
</dbReference>
<dbReference type="InterPro" id="IPR036318">
    <property type="entry name" value="FAD-bd_PCMH-like_sf"/>
</dbReference>
<keyword evidence="10" id="KW-1185">Reference proteome</keyword>
<dbReference type="AlphaFoldDB" id="J3NX65"/>
<dbReference type="SUPFAM" id="SSF56176">
    <property type="entry name" value="FAD-binding/transporter-associated domain-like"/>
    <property type="match status" value="1"/>
</dbReference>
<gene>
    <name evidence="9" type="primary">20346330</name>
    <name evidence="8" type="ORF">GGTG_05872</name>
</gene>
<dbReference type="eggNOG" id="KOG1231">
    <property type="taxonomic scope" value="Eukaryota"/>
</dbReference>
<reference evidence="8" key="2">
    <citation type="submission" date="2010-07" db="EMBL/GenBank/DDBJ databases">
        <authorList>
            <consortium name="The Broad Institute Genome Sequencing Platform"/>
            <consortium name="Broad Institute Genome Sequencing Center for Infectious Disease"/>
            <person name="Ma L.-J."/>
            <person name="Dead R."/>
            <person name="Young S."/>
            <person name="Zeng Q."/>
            <person name="Koehrsen M."/>
            <person name="Alvarado L."/>
            <person name="Berlin A."/>
            <person name="Chapman S.B."/>
            <person name="Chen Z."/>
            <person name="Freedman E."/>
            <person name="Gellesch M."/>
            <person name="Goldberg J."/>
            <person name="Griggs A."/>
            <person name="Gujja S."/>
            <person name="Heilman E.R."/>
            <person name="Heiman D."/>
            <person name="Hepburn T."/>
            <person name="Howarth C."/>
            <person name="Jen D."/>
            <person name="Larson L."/>
            <person name="Mehta T."/>
            <person name="Neiman D."/>
            <person name="Pearson M."/>
            <person name="Roberts A."/>
            <person name="Saif S."/>
            <person name="Shea T."/>
            <person name="Shenoy N."/>
            <person name="Sisk P."/>
            <person name="Stolte C."/>
            <person name="Sykes S."/>
            <person name="Walk T."/>
            <person name="White J."/>
            <person name="Yandava C."/>
            <person name="Haas B."/>
            <person name="Nusbaum C."/>
            <person name="Birren B."/>
        </authorList>
    </citation>
    <scope>NUCLEOTIDE SEQUENCE</scope>
    <source>
        <strain evidence="8">R3-111a-1</strain>
    </source>
</reference>
<sequence>MKSQALSAASLTALLAGTASVAAAGSRAATPDQCVRSIFLPWLCPLDHSLVPQQYGPHGNAALSSSHQRPSTRRSRRPTGPWTTPSAPPECIVLPRSAAEVAAAVKALTTGGNARCTPNCQFAVRSAGHMANAGANNIHAGVTIDLGYMNSTVYKPEQSIASVGPGARWGSVYTELAKSEVMVAGGRASTVGVGRPAARRRQLLLRGRVRLRVPRRRQLRGRAGRRLRRRRQPHLQPRPALAPSRAAPATLASSPASTSTLWGGTVGWADAGSAAVIKAMKNFADSAGDHQDSSSIDFWTFTQGSGATEPIVIAALHSTAGVPAAAPQYREFLSIPNNISYAMRKDSLVRFTDELEVPRGSYNSWQALAFKNDEAVMAFAIDSYKQLMKEFEAETGPSLGFTTQAMFQPLSAHQFAQAARSGGNVLGLADHTETLIMFLGMTAYKDQAKKAYVDRKMAAWVASIKEFAKSKGADDEYLFLNYAGLNQSPFKGYGEANLKFMRDVAVRYDPKQVFQNRVPGGFKLKNA</sequence>
<evidence type="ECO:0000256" key="5">
    <source>
        <dbReference type="SAM" id="MobiDB-lite"/>
    </source>
</evidence>
<dbReference type="OrthoDB" id="2151789at2759"/>
<reference evidence="10" key="1">
    <citation type="submission" date="2010-07" db="EMBL/GenBank/DDBJ databases">
        <title>The genome sequence of Gaeumannomyces graminis var. tritici strain R3-111a-1.</title>
        <authorList>
            <consortium name="The Broad Institute Genome Sequencing Platform"/>
            <person name="Ma L.-J."/>
            <person name="Dead R."/>
            <person name="Young S."/>
            <person name="Zeng Q."/>
            <person name="Koehrsen M."/>
            <person name="Alvarado L."/>
            <person name="Berlin A."/>
            <person name="Chapman S.B."/>
            <person name="Chen Z."/>
            <person name="Freedman E."/>
            <person name="Gellesch M."/>
            <person name="Goldberg J."/>
            <person name="Griggs A."/>
            <person name="Gujja S."/>
            <person name="Heilman E.R."/>
            <person name="Heiman D."/>
            <person name="Hepburn T."/>
            <person name="Howarth C."/>
            <person name="Jen D."/>
            <person name="Larson L."/>
            <person name="Mehta T."/>
            <person name="Neiman D."/>
            <person name="Pearson M."/>
            <person name="Roberts A."/>
            <person name="Saif S."/>
            <person name="Shea T."/>
            <person name="Shenoy N."/>
            <person name="Sisk P."/>
            <person name="Stolte C."/>
            <person name="Sykes S."/>
            <person name="Walk T."/>
            <person name="White J."/>
            <person name="Yandava C."/>
            <person name="Haas B."/>
            <person name="Nusbaum C."/>
            <person name="Birren B."/>
        </authorList>
    </citation>
    <scope>NUCLEOTIDE SEQUENCE [LARGE SCALE GENOMIC DNA]</scope>
    <source>
        <strain evidence="10">R3-111a-1</strain>
    </source>
</reference>
<feature type="region of interest" description="Disordered" evidence="5">
    <location>
        <begin position="55"/>
        <end position="89"/>
    </location>
</feature>
<evidence type="ECO:0000256" key="2">
    <source>
        <dbReference type="ARBA" id="ARBA00022630"/>
    </source>
</evidence>
<reference evidence="9" key="5">
    <citation type="submission" date="2018-04" db="UniProtKB">
        <authorList>
            <consortium name="EnsemblFungi"/>
        </authorList>
    </citation>
    <scope>IDENTIFICATION</scope>
    <source>
        <strain evidence="9">R3-111a-1</strain>
    </source>
</reference>
<reference evidence="9" key="4">
    <citation type="journal article" date="2015" name="G3 (Bethesda)">
        <title>Genome sequences of three phytopathogenic species of the Magnaporthaceae family of fungi.</title>
        <authorList>
            <person name="Okagaki L.H."/>
            <person name="Nunes C.C."/>
            <person name="Sailsbery J."/>
            <person name="Clay B."/>
            <person name="Brown D."/>
            <person name="John T."/>
            <person name="Oh Y."/>
            <person name="Young N."/>
            <person name="Fitzgerald M."/>
            <person name="Haas B.J."/>
            <person name="Zeng Q."/>
            <person name="Young S."/>
            <person name="Adiconis X."/>
            <person name="Fan L."/>
            <person name="Levin J.Z."/>
            <person name="Mitchell T.K."/>
            <person name="Okubara P.A."/>
            <person name="Farman M.L."/>
            <person name="Kohn L.M."/>
            <person name="Birren B."/>
            <person name="Ma L.-J."/>
            <person name="Dean R.A."/>
        </authorList>
    </citation>
    <scope>NUCLEOTIDE SEQUENCE</scope>
    <source>
        <strain evidence="9">R3-111a-1</strain>
    </source>
</reference>
<dbReference type="Gene3D" id="3.30.465.10">
    <property type="match status" value="1"/>
</dbReference>
<dbReference type="RefSeq" id="XP_009221947.1">
    <property type="nucleotide sequence ID" value="XM_009223683.1"/>
</dbReference>
<dbReference type="GO" id="GO:0050660">
    <property type="term" value="F:flavin adenine dinucleotide binding"/>
    <property type="evidence" value="ECO:0007669"/>
    <property type="project" value="InterPro"/>
</dbReference>
<dbReference type="PANTHER" id="PTHR42973:SF53">
    <property type="entry name" value="FAD-BINDING PCMH-TYPE DOMAIN-CONTAINING PROTEIN-RELATED"/>
    <property type="match status" value="1"/>
</dbReference>
<evidence type="ECO:0000256" key="3">
    <source>
        <dbReference type="ARBA" id="ARBA00022827"/>
    </source>
</evidence>
<feature type="compositionally biased region" description="Basic residues" evidence="5">
    <location>
        <begin position="215"/>
        <end position="233"/>
    </location>
</feature>
<evidence type="ECO:0000256" key="6">
    <source>
        <dbReference type="SAM" id="SignalP"/>
    </source>
</evidence>
<keyword evidence="2" id="KW-0285">Flavoprotein</keyword>
<evidence type="ECO:0000313" key="9">
    <source>
        <dbReference type="EnsemblFungi" id="EJT75947"/>
    </source>
</evidence>
<dbReference type="STRING" id="644352.J3NX65"/>
<evidence type="ECO:0000259" key="7">
    <source>
        <dbReference type="Pfam" id="PF01565"/>
    </source>
</evidence>
<dbReference type="Pfam" id="PF01565">
    <property type="entry name" value="FAD_binding_4"/>
    <property type="match status" value="1"/>
</dbReference>
<dbReference type="VEuPathDB" id="FungiDB:GGTG_05872"/>
<dbReference type="GO" id="GO:0016491">
    <property type="term" value="F:oxidoreductase activity"/>
    <property type="evidence" value="ECO:0007669"/>
    <property type="project" value="UniProtKB-KW"/>
</dbReference>
<accession>J3NX65</accession>
<evidence type="ECO:0000313" key="10">
    <source>
        <dbReference type="Proteomes" id="UP000006039"/>
    </source>
</evidence>
<feature type="region of interest" description="Disordered" evidence="5">
    <location>
        <begin position="215"/>
        <end position="259"/>
    </location>
</feature>
<dbReference type="PANTHER" id="PTHR42973">
    <property type="entry name" value="BINDING OXIDOREDUCTASE, PUTATIVE (AFU_ORTHOLOGUE AFUA_1G17690)-RELATED"/>
    <property type="match status" value="1"/>
</dbReference>
<feature type="compositionally biased region" description="Low complexity" evidence="5">
    <location>
        <begin position="234"/>
        <end position="259"/>
    </location>
</feature>
<evidence type="ECO:0000256" key="4">
    <source>
        <dbReference type="ARBA" id="ARBA00023002"/>
    </source>
</evidence>
<dbReference type="InterPro" id="IPR006094">
    <property type="entry name" value="Oxid_FAD_bind_N"/>
</dbReference>
<dbReference type="EnsemblFungi" id="EJT75947">
    <property type="protein sequence ID" value="EJT75947"/>
    <property type="gene ID" value="GGTG_05872"/>
</dbReference>
<dbReference type="EMBL" id="GL385397">
    <property type="protein sequence ID" value="EJT75947.1"/>
    <property type="molecule type" value="Genomic_DNA"/>
</dbReference>
<organism evidence="8">
    <name type="scientific">Gaeumannomyces tritici (strain R3-111a-1)</name>
    <name type="common">Wheat and barley take-all root rot fungus</name>
    <name type="synonym">Gaeumannomyces graminis var. tritici</name>
    <dbReference type="NCBI Taxonomy" id="644352"/>
    <lineage>
        <taxon>Eukaryota</taxon>
        <taxon>Fungi</taxon>
        <taxon>Dikarya</taxon>
        <taxon>Ascomycota</taxon>
        <taxon>Pezizomycotina</taxon>
        <taxon>Sordariomycetes</taxon>
        <taxon>Sordariomycetidae</taxon>
        <taxon>Magnaporthales</taxon>
        <taxon>Magnaporthaceae</taxon>
        <taxon>Gaeumannomyces</taxon>
    </lineage>
</organism>
<keyword evidence="4" id="KW-0560">Oxidoreductase</keyword>
<reference evidence="8" key="3">
    <citation type="submission" date="2010-09" db="EMBL/GenBank/DDBJ databases">
        <title>Annotation of Gaeumannomyces graminis var. tritici R3-111a-1.</title>
        <authorList>
            <consortium name="The Broad Institute Genome Sequencing Platform"/>
            <person name="Ma L.-J."/>
            <person name="Dead R."/>
            <person name="Young S.K."/>
            <person name="Zeng Q."/>
            <person name="Gargeya S."/>
            <person name="Fitzgerald M."/>
            <person name="Haas B."/>
            <person name="Abouelleil A."/>
            <person name="Alvarado L."/>
            <person name="Arachchi H.M."/>
            <person name="Berlin A."/>
            <person name="Brown A."/>
            <person name="Chapman S.B."/>
            <person name="Chen Z."/>
            <person name="Dunbar C."/>
            <person name="Freedman E."/>
            <person name="Gearin G."/>
            <person name="Gellesch M."/>
            <person name="Goldberg J."/>
            <person name="Griggs A."/>
            <person name="Gujja S."/>
            <person name="Heiman D."/>
            <person name="Howarth C."/>
            <person name="Larson L."/>
            <person name="Lui A."/>
            <person name="MacDonald P.J.P."/>
            <person name="Mehta T."/>
            <person name="Montmayeur A."/>
            <person name="Murphy C."/>
            <person name="Neiman D."/>
            <person name="Pearson M."/>
            <person name="Priest M."/>
            <person name="Roberts A."/>
            <person name="Saif S."/>
            <person name="Shea T."/>
            <person name="Shenoy N."/>
            <person name="Sisk P."/>
            <person name="Stolte C."/>
            <person name="Sykes S."/>
            <person name="Yandava C."/>
            <person name="Wortman J."/>
            <person name="Nusbaum C."/>
            <person name="Birren B."/>
        </authorList>
    </citation>
    <scope>NUCLEOTIDE SEQUENCE</scope>
    <source>
        <strain evidence="8">R3-111a-1</strain>
    </source>
</reference>
<keyword evidence="3" id="KW-0274">FAD</keyword>
<feature type="domain" description="FAD linked oxidase N-terminal" evidence="7">
    <location>
        <begin position="89"/>
        <end position="194"/>
    </location>
</feature>
<dbReference type="HOGENOM" id="CLU_018354_1_1_1"/>
<feature type="signal peptide" evidence="6">
    <location>
        <begin position="1"/>
        <end position="23"/>
    </location>
</feature>
<dbReference type="GeneID" id="20346330"/>
<evidence type="ECO:0000313" key="8">
    <source>
        <dbReference type="EMBL" id="EJT75947.1"/>
    </source>
</evidence>
<evidence type="ECO:0000256" key="1">
    <source>
        <dbReference type="ARBA" id="ARBA00005466"/>
    </source>
</evidence>